<protein>
    <recommendedName>
        <fullName evidence="2">KOW domain-containing protein</fullName>
    </recommendedName>
</protein>
<comment type="caution">
    <text evidence="3">The sequence shown here is derived from an EMBL/GenBank/DDBJ whole genome shotgun (WGS) entry which is preliminary data.</text>
</comment>
<dbReference type="OrthoDB" id="9809075at2"/>
<dbReference type="InterPro" id="IPR005824">
    <property type="entry name" value="KOW"/>
</dbReference>
<sequence>MRSQHPLLIWIMLIALGQMAVIGGLVAYRELPNDASTMEAVTRVALHVVLWPLFFWSALALLAGIMLGIEYYLTLLRPGNSVRIIDGEFENRTGIVLKRHNRKYSGPVDIVLEGNQEPVTVQAYQCEKQGWCSKLI</sequence>
<dbReference type="AlphaFoldDB" id="A0A5C6BHX9"/>
<feature type="domain" description="KOW" evidence="2">
    <location>
        <begin position="75"/>
        <end position="102"/>
    </location>
</feature>
<reference evidence="3 4" key="1">
    <citation type="submission" date="2019-02" db="EMBL/GenBank/DDBJ databases">
        <title>Deep-cultivation of Planctomycetes and their phenomic and genomic characterization uncovers novel biology.</title>
        <authorList>
            <person name="Wiegand S."/>
            <person name="Jogler M."/>
            <person name="Boedeker C."/>
            <person name="Pinto D."/>
            <person name="Vollmers J."/>
            <person name="Rivas-Marin E."/>
            <person name="Kohn T."/>
            <person name="Peeters S.H."/>
            <person name="Heuer A."/>
            <person name="Rast P."/>
            <person name="Oberbeckmann S."/>
            <person name="Bunk B."/>
            <person name="Jeske O."/>
            <person name="Meyerdierks A."/>
            <person name="Storesund J.E."/>
            <person name="Kallscheuer N."/>
            <person name="Luecker S."/>
            <person name="Lage O.M."/>
            <person name="Pohl T."/>
            <person name="Merkel B.J."/>
            <person name="Hornburger P."/>
            <person name="Mueller R.-W."/>
            <person name="Bruemmer F."/>
            <person name="Labrenz M."/>
            <person name="Spormann A.M."/>
            <person name="Op Den Camp H."/>
            <person name="Overmann J."/>
            <person name="Amann R."/>
            <person name="Jetten M.S.M."/>
            <person name="Mascher T."/>
            <person name="Medema M.H."/>
            <person name="Devos D.P."/>
            <person name="Kaster A.-K."/>
            <person name="Ovreas L."/>
            <person name="Rohde M."/>
            <person name="Galperin M.Y."/>
            <person name="Jogler C."/>
        </authorList>
    </citation>
    <scope>NUCLEOTIDE SEQUENCE [LARGE SCALE GENOMIC DNA]</scope>
    <source>
        <strain evidence="3 4">CA54</strain>
    </source>
</reference>
<dbReference type="EMBL" id="SJPP01000001">
    <property type="protein sequence ID" value="TWU11307.1"/>
    <property type="molecule type" value="Genomic_DNA"/>
</dbReference>
<keyword evidence="1" id="KW-0472">Membrane</keyword>
<evidence type="ECO:0000259" key="2">
    <source>
        <dbReference type="SMART" id="SM00739"/>
    </source>
</evidence>
<feature type="transmembrane region" description="Helical" evidence="1">
    <location>
        <begin position="7"/>
        <end position="28"/>
    </location>
</feature>
<evidence type="ECO:0000256" key="1">
    <source>
        <dbReference type="SAM" id="Phobius"/>
    </source>
</evidence>
<gene>
    <name evidence="3" type="ORF">CA54_01130</name>
</gene>
<evidence type="ECO:0000313" key="3">
    <source>
        <dbReference type="EMBL" id="TWU11307.1"/>
    </source>
</evidence>
<evidence type="ECO:0000313" key="4">
    <source>
        <dbReference type="Proteomes" id="UP000320735"/>
    </source>
</evidence>
<keyword evidence="4" id="KW-1185">Reference proteome</keyword>
<dbReference type="RefSeq" id="WP_146368932.1">
    <property type="nucleotide sequence ID" value="NZ_SJPP01000001.1"/>
</dbReference>
<accession>A0A5C6BHX9</accession>
<feature type="transmembrane region" description="Helical" evidence="1">
    <location>
        <begin position="48"/>
        <end position="73"/>
    </location>
</feature>
<proteinExistence type="predicted"/>
<name>A0A5C6BHX9_9PLAN</name>
<dbReference type="SUPFAM" id="SSF50104">
    <property type="entry name" value="Translation proteins SH3-like domain"/>
    <property type="match status" value="1"/>
</dbReference>
<organism evidence="3 4">
    <name type="scientific">Symmachiella macrocystis</name>
    <dbReference type="NCBI Taxonomy" id="2527985"/>
    <lineage>
        <taxon>Bacteria</taxon>
        <taxon>Pseudomonadati</taxon>
        <taxon>Planctomycetota</taxon>
        <taxon>Planctomycetia</taxon>
        <taxon>Planctomycetales</taxon>
        <taxon>Planctomycetaceae</taxon>
        <taxon>Symmachiella</taxon>
    </lineage>
</organism>
<dbReference type="InterPro" id="IPR008991">
    <property type="entry name" value="Translation_prot_SH3-like_sf"/>
</dbReference>
<dbReference type="Proteomes" id="UP000320735">
    <property type="component" value="Unassembled WGS sequence"/>
</dbReference>
<keyword evidence="1" id="KW-1133">Transmembrane helix</keyword>
<keyword evidence="1" id="KW-0812">Transmembrane</keyword>
<dbReference type="SMART" id="SM00739">
    <property type="entry name" value="KOW"/>
    <property type="match status" value="1"/>
</dbReference>